<dbReference type="RefSeq" id="WP_161821237.1">
    <property type="nucleotide sequence ID" value="NZ_LSRS01000002.1"/>
</dbReference>
<comment type="caution">
    <text evidence="2">The sequence shown here is derived from an EMBL/GenBank/DDBJ whole genome shotgun (WGS) entry which is preliminary data.</text>
</comment>
<evidence type="ECO:0000256" key="1">
    <source>
        <dbReference type="SAM" id="Phobius"/>
    </source>
</evidence>
<keyword evidence="1" id="KW-1133">Transmembrane helix</keyword>
<reference evidence="2" key="1">
    <citation type="submission" date="2016-02" db="EMBL/GenBank/DDBJ databases">
        <title>Draft Genome Sequence of Sporotomaculum syntrophicum Strain FB, a Syntrophic Benzoate Degrader.</title>
        <authorList>
            <person name="Nobu M.K."/>
            <person name="Narihiro T."/>
            <person name="Qiu Y.-L."/>
            <person name="Ohashi A."/>
            <person name="Liu W.-T."/>
            <person name="Yuji S."/>
        </authorList>
    </citation>
    <scope>NUCLEOTIDE SEQUENCE</scope>
    <source>
        <strain evidence="2">FB</strain>
    </source>
</reference>
<dbReference type="AlphaFoldDB" id="A0A9D2WR46"/>
<protein>
    <submittedName>
        <fullName evidence="2">Uncharacterized protein</fullName>
    </submittedName>
</protein>
<sequence>MIAVYVVAGLFLVWLVAVLFRVRQMAPAHRAAGRQRGGEVCDVAGAVAGAGCCSGGGASCVARPRSLAVLLQDQADGVEFLVNRLAANLCCCPGQRVALVDGGSADATGLILERLARRYNMEFYQLTGDEPVVVQESVRLLDLRGIPGQDLRRCDLSLDA</sequence>
<keyword evidence="3" id="KW-1185">Reference proteome</keyword>
<feature type="transmembrane region" description="Helical" evidence="1">
    <location>
        <begin position="6"/>
        <end position="22"/>
    </location>
</feature>
<name>A0A9D2WR46_9FIRM</name>
<dbReference type="Proteomes" id="UP000798488">
    <property type="component" value="Unassembled WGS sequence"/>
</dbReference>
<dbReference type="EMBL" id="LSRS01000002">
    <property type="protein sequence ID" value="KAF1086102.1"/>
    <property type="molecule type" value="Genomic_DNA"/>
</dbReference>
<keyword evidence="1" id="KW-0472">Membrane</keyword>
<evidence type="ECO:0000313" key="2">
    <source>
        <dbReference type="EMBL" id="KAF1086102.1"/>
    </source>
</evidence>
<keyword evidence="1" id="KW-0812">Transmembrane</keyword>
<evidence type="ECO:0000313" key="3">
    <source>
        <dbReference type="Proteomes" id="UP000798488"/>
    </source>
</evidence>
<organism evidence="2 3">
    <name type="scientific">Sporotomaculum syntrophicum</name>
    <dbReference type="NCBI Taxonomy" id="182264"/>
    <lineage>
        <taxon>Bacteria</taxon>
        <taxon>Bacillati</taxon>
        <taxon>Bacillota</taxon>
        <taxon>Clostridia</taxon>
        <taxon>Eubacteriales</taxon>
        <taxon>Desulfallaceae</taxon>
        <taxon>Sporotomaculum</taxon>
    </lineage>
</organism>
<dbReference type="OrthoDB" id="1809387at2"/>
<proteinExistence type="predicted"/>
<gene>
    <name evidence="2" type="ORF">SPSYN_00841</name>
</gene>
<accession>A0A9D2WR46</accession>